<organism evidence="1 2">
    <name type="scientific">Aspergillus bombycis</name>
    <dbReference type="NCBI Taxonomy" id="109264"/>
    <lineage>
        <taxon>Eukaryota</taxon>
        <taxon>Fungi</taxon>
        <taxon>Dikarya</taxon>
        <taxon>Ascomycota</taxon>
        <taxon>Pezizomycotina</taxon>
        <taxon>Eurotiomycetes</taxon>
        <taxon>Eurotiomycetidae</taxon>
        <taxon>Eurotiales</taxon>
        <taxon>Aspergillaceae</taxon>
        <taxon>Aspergillus</taxon>
    </lineage>
</organism>
<dbReference type="GeneID" id="34451123"/>
<dbReference type="RefSeq" id="XP_022387972.1">
    <property type="nucleotide sequence ID" value="XM_022534862.1"/>
</dbReference>
<dbReference type="AlphaFoldDB" id="A0A1F7ZYT5"/>
<evidence type="ECO:0000313" key="2">
    <source>
        <dbReference type="Proteomes" id="UP000179179"/>
    </source>
</evidence>
<reference evidence="1 2" key="1">
    <citation type="journal article" date="2016" name="Genome Biol. Evol.">
        <title>Draft genome sequence of an aflatoxigenic Aspergillus species, A. bombycis.</title>
        <authorList>
            <person name="Moore G.G."/>
            <person name="Mack B.M."/>
            <person name="Beltz S.B."/>
            <person name="Gilbert M.K."/>
        </authorList>
    </citation>
    <scope>NUCLEOTIDE SEQUENCE [LARGE SCALE GENOMIC DNA]</scope>
    <source>
        <strain evidence="2">NRRL 26010</strain>
    </source>
</reference>
<dbReference type="EMBL" id="LYCR01000058">
    <property type="protein sequence ID" value="OGM44255.1"/>
    <property type="molecule type" value="Genomic_DNA"/>
</dbReference>
<dbReference type="OrthoDB" id="10395702at2759"/>
<proteinExistence type="predicted"/>
<keyword evidence="2" id="KW-1185">Reference proteome</keyword>
<evidence type="ECO:0000313" key="1">
    <source>
        <dbReference type="EMBL" id="OGM44255.1"/>
    </source>
</evidence>
<protein>
    <submittedName>
        <fullName evidence="1">Uncharacterized protein</fullName>
    </submittedName>
</protein>
<name>A0A1F7ZYT5_9EURO</name>
<gene>
    <name evidence="1" type="ORF">ABOM_007733</name>
</gene>
<accession>A0A1F7ZYT5</accession>
<sequence>MSSPQSQDGFSHRIPSRHAEATTTYCERLHTPSEADRTLLLDLVSDVIREPRLNPDTRLNPVMTVSGADPFISLYLRQSPGCVPMGLATTTNQRRPRGAVDPELLPVPLLCRPFPRTSAGLTGSWLSVSTGLFSNRLRALDGNAGSVVNYPRVPDGHWP</sequence>
<dbReference type="Proteomes" id="UP000179179">
    <property type="component" value="Unassembled WGS sequence"/>
</dbReference>
<comment type="caution">
    <text evidence="1">The sequence shown here is derived from an EMBL/GenBank/DDBJ whole genome shotgun (WGS) entry which is preliminary data.</text>
</comment>